<feature type="transmembrane region" description="Helical" evidence="1">
    <location>
        <begin position="180"/>
        <end position="202"/>
    </location>
</feature>
<dbReference type="RefSeq" id="WP_161223223.1">
    <property type="nucleotide sequence ID" value="NZ_JABAGV010000021.1"/>
</dbReference>
<feature type="transmembrane region" description="Helical" evidence="1">
    <location>
        <begin position="112"/>
        <end position="131"/>
    </location>
</feature>
<reference evidence="2" key="1">
    <citation type="submission" date="2020-04" db="EMBL/GenBank/DDBJ databases">
        <authorList>
            <person name="Brown S."/>
        </authorList>
    </citation>
    <scope>NUCLEOTIDE SEQUENCE</scope>
    <source>
        <strain evidence="2">DJ015</strain>
    </source>
</reference>
<evidence type="ECO:0000313" key="3">
    <source>
        <dbReference type="Proteomes" id="UP001194098"/>
    </source>
</evidence>
<feature type="transmembrane region" description="Helical" evidence="1">
    <location>
        <begin position="137"/>
        <end position="159"/>
    </location>
</feature>
<dbReference type="Proteomes" id="UP001194098">
    <property type="component" value="Unassembled WGS sequence"/>
</dbReference>
<reference evidence="2" key="2">
    <citation type="journal article" date="2022" name="Nat. Biotechnol.">
        <title>Carbon-negative production of acetone and isopropanol by gas fermentation at industrial pilot scale.</title>
        <authorList>
            <person name="Liew F.E."/>
            <person name="Nogle R."/>
            <person name="Abdalla T."/>
            <person name="Rasor B.J."/>
            <person name="Canter C."/>
            <person name="Jensen R.O."/>
            <person name="Wang L."/>
            <person name="Strutz J."/>
            <person name="Chirania P."/>
            <person name="De Tissera S."/>
            <person name="Mueller A.P."/>
            <person name="Ruan Z."/>
            <person name="Gao A."/>
            <person name="Tran L."/>
            <person name="Engle N.L."/>
            <person name="Bromley J.C."/>
            <person name="Daniell J."/>
            <person name="Conrado R."/>
            <person name="Tschaplinski T.J."/>
            <person name="Giannone R.J."/>
            <person name="Hettich R.L."/>
            <person name="Karim A.S."/>
            <person name="Simpson S.D."/>
            <person name="Brown S.D."/>
            <person name="Leang C."/>
            <person name="Jewett M.C."/>
            <person name="Kopke M."/>
        </authorList>
    </citation>
    <scope>NUCLEOTIDE SEQUENCE</scope>
    <source>
        <strain evidence="2">DJ015</strain>
    </source>
</reference>
<keyword evidence="1" id="KW-1133">Transmembrane helix</keyword>
<dbReference type="AlphaFoldDB" id="A0AAW3W7W1"/>
<name>A0AAW3W7W1_CLOBE</name>
<evidence type="ECO:0000313" key="2">
    <source>
        <dbReference type="EMBL" id="MBC2475059.1"/>
    </source>
</evidence>
<accession>A0AAW3W7W1</accession>
<comment type="caution">
    <text evidence="2">The sequence shown here is derived from an EMBL/GenBank/DDBJ whole genome shotgun (WGS) entry which is preliminary data.</text>
</comment>
<keyword evidence="1" id="KW-0812">Transmembrane</keyword>
<organism evidence="2 3">
    <name type="scientific">Clostridium beijerinckii</name>
    <name type="common">Clostridium MP</name>
    <dbReference type="NCBI Taxonomy" id="1520"/>
    <lineage>
        <taxon>Bacteria</taxon>
        <taxon>Bacillati</taxon>
        <taxon>Bacillota</taxon>
        <taxon>Clostridia</taxon>
        <taxon>Eubacteriales</taxon>
        <taxon>Clostridiaceae</taxon>
        <taxon>Clostridium</taxon>
    </lineage>
</organism>
<dbReference type="EMBL" id="JABAGV010000021">
    <property type="protein sequence ID" value="MBC2475059.1"/>
    <property type="molecule type" value="Genomic_DNA"/>
</dbReference>
<keyword evidence="1" id="KW-0472">Membrane</keyword>
<gene>
    <name evidence="2" type="ORF">HGI39_10115</name>
</gene>
<evidence type="ECO:0000256" key="1">
    <source>
        <dbReference type="SAM" id="Phobius"/>
    </source>
</evidence>
<protein>
    <submittedName>
        <fullName evidence="2">Uncharacterized protein</fullName>
    </submittedName>
</protein>
<proteinExistence type="predicted"/>
<sequence>MQGYYIVSSNSKNEKYDIRCELHPERAKNEVPDEQQKLYIEVENANNIIKSLINSEDIVKEKYFQKLLSLAQAGLVGETAQPNLALKSLIKLKEEMILIEGQRIKNSYMRKLGLFALGISVCLVIIDYIIGDLMKVTYIRMYIITCIGAMLGSWVSFGARKYSISFEQLSLLEEDMMGACIRLFYVGACSIIFVLFLNSGIINIDIGKMSTDNMSNNPELQATVGVLCGLIESKLGINIYEKAKSIID</sequence>